<keyword evidence="3" id="KW-1185">Reference proteome</keyword>
<dbReference type="InterPro" id="IPR039422">
    <property type="entry name" value="MarR/SlyA-like"/>
</dbReference>
<dbReference type="GO" id="GO:0003677">
    <property type="term" value="F:DNA binding"/>
    <property type="evidence" value="ECO:0007669"/>
    <property type="project" value="UniProtKB-KW"/>
</dbReference>
<name>A0A1M7SKA5_9FIRM</name>
<dbReference type="PROSITE" id="PS50995">
    <property type="entry name" value="HTH_MARR_2"/>
    <property type="match status" value="1"/>
</dbReference>
<dbReference type="Proteomes" id="UP000184010">
    <property type="component" value="Unassembled WGS sequence"/>
</dbReference>
<accession>A0A1M7SKA5</accession>
<dbReference type="GO" id="GO:0003700">
    <property type="term" value="F:DNA-binding transcription factor activity"/>
    <property type="evidence" value="ECO:0007669"/>
    <property type="project" value="InterPro"/>
</dbReference>
<proteinExistence type="predicted"/>
<dbReference type="PANTHER" id="PTHR33164:SF89">
    <property type="entry name" value="MARR FAMILY REGULATORY PROTEIN"/>
    <property type="match status" value="1"/>
</dbReference>
<evidence type="ECO:0000313" key="2">
    <source>
        <dbReference type="EMBL" id="SHN58923.1"/>
    </source>
</evidence>
<dbReference type="AlphaFoldDB" id="A0A1M7SKA5"/>
<dbReference type="SMART" id="SM00347">
    <property type="entry name" value="HTH_MARR"/>
    <property type="match status" value="1"/>
</dbReference>
<dbReference type="Pfam" id="PF12802">
    <property type="entry name" value="MarR_2"/>
    <property type="match status" value="1"/>
</dbReference>
<feature type="domain" description="HTH marR-type" evidence="1">
    <location>
        <begin position="1"/>
        <end position="148"/>
    </location>
</feature>
<dbReference type="Gene3D" id="1.10.10.10">
    <property type="entry name" value="Winged helix-like DNA-binding domain superfamily/Winged helix DNA-binding domain"/>
    <property type="match status" value="1"/>
</dbReference>
<dbReference type="SUPFAM" id="SSF46785">
    <property type="entry name" value="Winged helix' DNA-binding domain"/>
    <property type="match status" value="1"/>
</dbReference>
<dbReference type="InterPro" id="IPR000835">
    <property type="entry name" value="HTH_MarR-typ"/>
</dbReference>
<dbReference type="InterPro" id="IPR036390">
    <property type="entry name" value="WH_DNA-bd_sf"/>
</dbReference>
<dbReference type="InterPro" id="IPR036388">
    <property type="entry name" value="WH-like_DNA-bd_sf"/>
</dbReference>
<protein>
    <submittedName>
        <fullName evidence="2">DNA-binding transcriptional regulator, MarR family</fullName>
    </submittedName>
</protein>
<evidence type="ECO:0000313" key="3">
    <source>
        <dbReference type="Proteomes" id="UP000184010"/>
    </source>
</evidence>
<dbReference type="STRING" id="1121395.SAMN02745215_00990"/>
<reference evidence="3" key="1">
    <citation type="submission" date="2016-12" db="EMBL/GenBank/DDBJ databases">
        <authorList>
            <person name="Varghese N."/>
            <person name="Submissions S."/>
        </authorList>
    </citation>
    <scope>NUCLEOTIDE SEQUENCE [LARGE SCALE GENOMIC DNA]</scope>
    <source>
        <strain evidence="3">DSM 11544</strain>
    </source>
</reference>
<dbReference type="PANTHER" id="PTHR33164">
    <property type="entry name" value="TRANSCRIPTIONAL REGULATOR, MARR FAMILY"/>
    <property type="match status" value="1"/>
</dbReference>
<sequence>MVMNEVRSVKQQIGYDILNLAMTYVELDKQARCYGTDTQIFHAEIHMLSAIARHPGIHVGGLAELLGITKGSVSEIIKKLERKALVVKETDDYNQSKLSLRLTEKGEKAHCNHMHYHALLNGMVENELAGASEDEVQFLSRFLTAITTKAEELSHLIGD</sequence>
<dbReference type="EMBL" id="FRDN01000004">
    <property type="protein sequence ID" value="SHN58923.1"/>
    <property type="molecule type" value="Genomic_DNA"/>
</dbReference>
<evidence type="ECO:0000259" key="1">
    <source>
        <dbReference type="PROSITE" id="PS50995"/>
    </source>
</evidence>
<organism evidence="2 3">
    <name type="scientific">Desulfitobacterium chlororespirans DSM 11544</name>
    <dbReference type="NCBI Taxonomy" id="1121395"/>
    <lineage>
        <taxon>Bacteria</taxon>
        <taxon>Bacillati</taxon>
        <taxon>Bacillota</taxon>
        <taxon>Clostridia</taxon>
        <taxon>Eubacteriales</taxon>
        <taxon>Desulfitobacteriaceae</taxon>
        <taxon>Desulfitobacterium</taxon>
    </lineage>
</organism>
<dbReference type="GO" id="GO:0006950">
    <property type="term" value="P:response to stress"/>
    <property type="evidence" value="ECO:0007669"/>
    <property type="project" value="TreeGrafter"/>
</dbReference>
<gene>
    <name evidence="2" type="ORF">SAMN02745215_00990</name>
</gene>
<keyword evidence="2" id="KW-0238">DNA-binding</keyword>